<dbReference type="InterPro" id="IPR036291">
    <property type="entry name" value="NAD(P)-bd_dom_sf"/>
</dbReference>
<evidence type="ECO:0000256" key="6">
    <source>
        <dbReference type="RuleBase" id="RU364082"/>
    </source>
</evidence>
<organism evidence="8 9">
    <name type="scientific">Sphingomonas qilianensis</name>
    <dbReference type="NCBI Taxonomy" id="1736690"/>
    <lineage>
        <taxon>Bacteria</taxon>
        <taxon>Pseudomonadati</taxon>
        <taxon>Pseudomonadota</taxon>
        <taxon>Alphaproteobacteria</taxon>
        <taxon>Sphingomonadales</taxon>
        <taxon>Sphingomonadaceae</taxon>
        <taxon>Sphingomonas</taxon>
    </lineage>
</organism>
<dbReference type="Gene3D" id="3.40.50.720">
    <property type="entry name" value="NAD(P)-binding Rossmann-like Domain"/>
    <property type="match status" value="1"/>
</dbReference>
<evidence type="ECO:0000313" key="9">
    <source>
        <dbReference type="Proteomes" id="UP001404104"/>
    </source>
</evidence>
<dbReference type="InterPro" id="IPR029903">
    <property type="entry name" value="RmlD-like-bd"/>
</dbReference>
<dbReference type="NCBIfam" id="TIGR01214">
    <property type="entry name" value="rmlD"/>
    <property type="match status" value="1"/>
</dbReference>
<accession>A0ABU9XTZ8</accession>
<dbReference type="EC" id="1.1.1.133" evidence="3 6"/>
<evidence type="ECO:0000313" key="8">
    <source>
        <dbReference type="EMBL" id="MEN2786379.1"/>
    </source>
</evidence>
<reference evidence="8 9" key="1">
    <citation type="submission" date="2024-05" db="EMBL/GenBank/DDBJ databases">
        <authorList>
            <person name="Liu Q."/>
            <person name="Xin Y.-H."/>
        </authorList>
    </citation>
    <scope>NUCLEOTIDE SEQUENCE [LARGE SCALE GENOMIC DNA]</scope>
    <source>
        <strain evidence="8 9">CGMCC 1.15349</strain>
    </source>
</reference>
<name>A0ABU9XTZ8_9SPHN</name>
<dbReference type="Pfam" id="PF04321">
    <property type="entry name" value="RmlD_sub_bind"/>
    <property type="match status" value="1"/>
</dbReference>
<dbReference type="Gene3D" id="3.90.25.10">
    <property type="entry name" value="UDP-galactose 4-epimerase, domain 1"/>
    <property type="match status" value="1"/>
</dbReference>
<evidence type="ECO:0000256" key="1">
    <source>
        <dbReference type="ARBA" id="ARBA00004781"/>
    </source>
</evidence>
<protein>
    <recommendedName>
        <fullName evidence="4 6">dTDP-4-dehydrorhamnose reductase</fullName>
        <ecNumber evidence="3 6">1.1.1.133</ecNumber>
    </recommendedName>
</protein>
<comment type="function">
    <text evidence="6">Catalyzes the reduction of dTDP-6-deoxy-L-lyxo-4-hexulose to yield dTDP-L-rhamnose.</text>
</comment>
<comment type="cofactor">
    <cofactor evidence="6">
        <name>Mg(2+)</name>
        <dbReference type="ChEBI" id="CHEBI:18420"/>
    </cofactor>
    <text evidence="6">Binds 1 Mg(2+) ion per monomer.</text>
</comment>
<evidence type="ECO:0000256" key="3">
    <source>
        <dbReference type="ARBA" id="ARBA00012929"/>
    </source>
</evidence>
<evidence type="ECO:0000259" key="7">
    <source>
        <dbReference type="Pfam" id="PF04321"/>
    </source>
</evidence>
<evidence type="ECO:0000256" key="2">
    <source>
        <dbReference type="ARBA" id="ARBA00010944"/>
    </source>
</evidence>
<dbReference type="EMBL" id="JBDIMF010000002">
    <property type="protein sequence ID" value="MEN2786379.1"/>
    <property type="molecule type" value="Genomic_DNA"/>
</dbReference>
<keyword evidence="6" id="KW-0521">NADP</keyword>
<dbReference type="SUPFAM" id="SSF51735">
    <property type="entry name" value="NAD(P)-binding Rossmann-fold domains"/>
    <property type="match status" value="1"/>
</dbReference>
<gene>
    <name evidence="8" type="primary">rfbD</name>
    <name evidence="8" type="ORF">ABC969_08100</name>
</gene>
<evidence type="ECO:0000256" key="4">
    <source>
        <dbReference type="ARBA" id="ARBA00017099"/>
    </source>
</evidence>
<keyword evidence="9" id="KW-1185">Reference proteome</keyword>
<comment type="similarity">
    <text evidence="2 6">Belongs to the dTDP-4-dehydrorhamnose reductase family.</text>
</comment>
<dbReference type="GO" id="GO:0008831">
    <property type="term" value="F:dTDP-4-dehydrorhamnose reductase activity"/>
    <property type="evidence" value="ECO:0007669"/>
    <property type="project" value="UniProtKB-EC"/>
</dbReference>
<proteinExistence type="inferred from homology"/>
<dbReference type="PANTHER" id="PTHR10491:SF4">
    <property type="entry name" value="METHIONINE ADENOSYLTRANSFERASE 2 SUBUNIT BETA"/>
    <property type="match status" value="1"/>
</dbReference>
<dbReference type="Proteomes" id="UP001404104">
    <property type="component" value="Unassembled WGS sequence"/>
</dbReference>
<feature type="domain" description="RmlD-like substrate binding" evidence="7">
    <location>
        <begin position="1"/>
        <end position="291"/>
    </location>
</feature>
<dbReference type="RefSeq" id="WP_345864168.1">
    <property type="nucleotide sequence ID" value="NZ_JBDIMF010000002.1"/>
</dbReference>
<sequence length="304" mass="31429">MRIAVTGREGQVVRALIERGGAAGHVVLPLGRPELDLTSSAAAIHAAIAAVHPDVIVSAAAHTAVDRAESERDLAFSINATGAEAVAQAARSLGVPLVHLSTDYVFDGTKPTPYVESDATGPSGIYGASKLAGEKLVRAAQPDSAVLRTAWVYSPFGANFVKTMLRLAETRDELGVVADQRGNPTSALDIADGVIAVAAHLVADPDPALRGIFHMTGGGEASWAELAEAIFVASAAAGGPSAMVRAIPTTDYPTPAPRPANSRLDCTLLEARHGVRLRDWPMALRAVVARLNDPSAKTDGVSVS</sequence>
<dbReference type="PANTHER" id="PTHR10491">
    <property type="entry name" value="DTDP-4-DEHYDRORHAMNOSE REDUCTASE"/>
    <property type="match status" value="1"/>
</dbReference>
<dbReference type="CDD" id="cd05254">
    <property type="entry name" value="dTDP_HR_like_SDR_e"/>
    <property type="match status" value="1"/>
</dbReference>
<keyword evidence="6 8" id="KW-0560">Oxidoreductase</keyword>
<comment type="pathway">
    <text evidence="1 6">Carbohydrate biosynthesis; dTDP-L-rhamnose biosynthesis.</text>
</comment>
<dbReference type="InterPro" id="IPR005913">
    <property type="entry name" value="dTDP_dehydrorham_reduct"/>
</dbReference>
<evidence type="ECO:0000256" key="5">
    <source>
        <dbReference type="ARBA" id="ARBA00048200"/>
    </source>
</evidence>
<comment type="caution">
    <text evidence="8">The sequence shown here is derived from an EMBL/GenBank/DDBJ whole genome shotgun (WGS) entry which is preliminary data.</text>
</comment>
<comment type="catalytic activity">
    <reaction evidence="5 6">
        <text>dTDP-beta-L-rhamnose + NADP(+) = dTDP-4-dehydro-beta-L-rhamnose + NADPH + H(+)</text>
        <dbReference type="Rhea" id="RHEA:21796"/>
        <dbReference type="ChEBI" id="CHEBI:15378"/>
        <dbReference type="ChEBI" id="CHEBI:57510"/>
        <dbReference type="ChEBI" id="CHEBI:57783"/>
        <dbReference type="ChEBI" id="CHEBI:58349"/>
        <dbReference type="ChEBI" id="CHEBI:62830"/>
        <dbReference type="EC" id="1.1.1.133"/>
    </reaction>
</comment>